<dbReference type="Proteomes" id="UP001215598">
    <property type="component" value="Unassembled WGS sequence"/>
</dbReference>
<dbReference type="EMBL" id="JARKIB010000047">
    <property type="protein sequence ID" value="KAJ7756322.1"/>
    <property type="molecule type" value="Genomic_DNA"/>
</dbReference>
<evidence type="ECO:0000256" key="1">
    <source>
        <dbReference type="ARBA" id="ARBA00022723"/>
    </source>
</evidence>
<reference evidence="6" key="1">
    <citation type="submission" date="2023-03" db="EMBL/GenBank/DDBJ databases">
        <title>Massive genome expansion in bonnet fungi (Mycena s.s.) driven by repeated elements and novel gene families across ecological guilds.</title>
        <authorList>
            <consortium name="Lawrence Berkeley National Laboratory"/>
            <person name="Harder C.B."/>
            <person name="Miyauchi S."/>
            <person name="Viragh M."/>
            <person name="Kuo A."/>
            <person name="Thoen E."/>
            <person name="Andreopoulos B."/>
            <person name="Lu D."/>
            <person name="Skrede I."/>
            <person name="Drula E."/>
            <person name="Henrissat B."/>
            <person name="Morin E."/>
            <person name="Kohler A."/>
            <person name="Barry K."/>
            <person name="LaButti K."/>
            <person name="Morin E."/>
            <person name="Salamov A."/>
            <person name="Lipzen A."/>
            <person name="Mereny Z."/>
            <person name="Hegedus B."/>
            <person name="Baldrian P."/>
            <person name="Stursova M."/>
            <person name="Weitz H."/>
            <person name="Taylor A."/>
            <person name="Grigoriev I.V."/>
            <person name="Nagy L.G."/>
            <person name="Martin F."/>
            <person name="Kauserud H."/>
        </authorList>
    </citation>
    <scope>NUCLEOTIDE SEQUENCE</scope>
    <source>
        <strain evidence="6">CBHHK182m</strain>
    </source>
</reference>
<dbReference type="PROSITE" id="PS50865">
    <property type="entry name" value="ZF_MYND_2"/>
    <property type="match status" value="1"/>
</dbReference>
<keyword evidence="3" id="KW-0862">Zinc</keyword>
<evidence type="ECO:0000313" key="7">
    <source>
        <dbReference type="Proteomes" id="UP001215598"/>
    </source>
</evidence>
<comment type="caution">
    <text evidence="6">The sequence shown here is derived from an EMBL/GenBank/DDBJ whole genome shotgun (WGS) entry which is preliminary data.</text>
</comment>
<evidence type="ECO:0000256" key="3">
    <source>
        <dbReference type="ARBA" id="ARBA00022833"/>
    </source>
</evidence>
<keyword evidence="7" id="KW-1185">Reference proteome</keyword>
<keyword evidence="2 4" id="KW-0863">Zinc-finger</keyword>
<keyword evidence="1" id="KW-0479">Metal-binding</keyword>
<proteinExistence type="predicted"/>
<evidence type="ECO:0000259" key="5">
    <source>
        <dbReference type="PROSITE" id="PS50865"/>
    </source>
</evidence>
<organism evidence="6 7">
    <name type="scientific">Mycena metata</name>
    <dbReference type="NCBI Taxonomy" id="1033252"/>
    <lineage>
        <taxon>Eukaryota</taxon>
        <taxon>Fungi</taxon>
        <taxon>Dikarya</taxon>
        <taxon>Basidiomycota</taxon>
        <taxon>Agaricomycotina</taxon>
        <taxon>Agaricomycetes</taxon>
        <taxon>Agaricomycetidae</taxon>
        <taxon>Agaricales</taxon>
        <taxon>Marasmiineae</taxon>
        <taxon>Mycenaceae</taxon>
        <taxon>Mycena</taxon>
    </lineage>
</organism>
<dbReference type="InterPro" id="IPR002893">
    <property type="entry name" value="Znf_MYND"/>
</dbReference>
<name>A0AAD7NCP6_9AGAR</name>
<evidence type="ECO:0000256" key="4">
    <source>
        <dbReference type="PROSITE-ProRule" id="PRU00134"/>
    </source>
</evidence>
<protein>
    <recommendedName>
        <fullName evidence="5">MYND-type domain-containing protein</fullName>
    </recommendedName>
</protein>
<evidence type="ECO:0000256" key="2">
    <source>
        <dbReference type="ARBA" id="ARBA00022771"/>
    </source>
</evidence>
<accession>A0AAD7NCP6</accession>
<dbReference type="SUPFAM" id="SSF144232">
    <property type="entry name" value="HIT/MYND zinc finger-like"/>
    <property type="match status" value="1"/>
</dbReference>
<gene>
    <name evidence="6" type="ORF">B0H16DRAFT_1539459</name>
</gene>
<dbReference type="Pfam" id="PF01753">
    <property type="entry name" value="zf-MYND"/>
    <property type="match status" value="1"/>
</dbReference>
<evidence type="ECO:0000313" key="6">
    <source>
        <dbReference type="EMBL" id="KAJ7756322.1"/>
    </source>
</evidence>
<dbReference type="Gene3D" id="6.10.140.2220">
    <property type="match status" value="1"/>
</dbReference>
<feature type="domain" description="MYND-type" evidence="5">
    <location>
        <begin position="139"/>
        <end position="176"/>
    </location>
</feature>
<sequence length="191" mass="21657">MAAGTDTVYKLDLEDIIAFPDSAHVPVRPPIPGESWIIFGEIVQDNSFTRPVFLIRDKINCEFPVAFYTENPAQDAAACKIGHVLCITSGMRHQFFDGSNGYRIEDPSTVFVLPCSMAQLRALNQRLRKKSDAGEMELCDACKKPSNQRCAKCQTCYCSRECQTTEWTEGGHRKECRVISRLRIWNRTDWG</sequence>
<dbReference type="AlphaFoldDB" id="A0AAD7NCP6"/>
<dbReference type="GO" id="GO:0008270">
    <property type="term" value="F:zinc ion binding"/>
    <property type="evidence" value="ECO:0007669"/>
    <property type="project" value="UniProtKB-KW"/>
</dbReference>